<keyword evidence="5" id="KW-1185">Reference proteome</keyword>
<dbReference type="Pfam" id="PF00903">
    <property type="entry name" value="Glyoxalase"/>
    <property type="match status" value="1"/>
</dbReference>
<sequence length="283" mass="30191">MMISVASTAPDRPAARANGTVMPSDMPITMSRTVSEAMKCFSTCGVCGMSSSLRGALGDTPRAIGVTAQVIPEAGILPTVHERPVGHRPRHSNTEPSPLTRHAAMPANTPSIDPGVRIGHVHLKVADLERALRFYCGVLGFQITQRYGAQAAFVSAGGYHHHIGLNTWESRGGSPPPPGSTGLYHTAILYPTKKALAVALRRVLEAGVPLDGASDHGVSEALYLRDPDDNGVELYWDRPQVQWPRTAGGELAMFTRQLDLNALLQEIETPPTTPAVGEGPKDL</sequence>
<keyword evidence="1" id="KW-0479">Metal-binding</keyword>
<dbReference type="EMBL" id="NIDE01000018">
    <property type="protein sequence ID" value="OWK35304.1"/>
    <property type="molecule type" value="Genomic_DNA"/>
</dbReference>
<dbReference type="Gene3D" id="3.10.180.10">
    <property type="entry name" value="2,3-Dihydroxybiphenyl 1,2-Dioxygenase, domain 1"/>
    <property type="match status" value="1"/>
</dbReference>
<evidence type="ECO:0000256" key="1">
    <source>
        <dbReference type="ARBA" id="ARBA00022723"/>
    </source>
</evidence>
<dbReference type="PROSITE" id="PS00934">
    <property type="entry name" value="GLYOXALASE_I_1"/>
    <property type="match status" value="1"/>
</dbReference>
<reference evidence="5" key="1">
    <citation type="submission" date="2017-06" db="EMBL/GenBank/DDBJ databases">
        <title>Genome analysis of Fimbriiglobus ruber SP5, the first member of the order Planctomycetales with confirmed chitinolytic capability.</title>
        <authorList>
            <person name="Ravin N.V."/>
            <person name="Rakitin A.L."/>
            <person name="Ivanova A.A."/>
            <person name="Beletsky A.V."/>
            <person name="Kulichevskaya I.S."/>
            <person name="Mardanov A.V."/>
            <person name="Dedysh S.N."/>
        </authorList>
    </citation>
    <scope>NUCLEOTIDE SEQUENCE [LARGE SCALE GENOMIC DNA]</scope>
    <source>
        <strain evidence="5">SP5</strain>
    </source>
</reference>
<dbReference type="GO" id="GO:0051213">
    <property type="term" value="F:dioxygenase activity"/>
    <property type="evidence" value="ECO:0007669"/>
    <property type="project" value="UniProtKB-KW"/>
</dbReference>
<dbReference type="InterPro" id="IPR004360">
    <property type="entry name" value="Glyas_Fos-R_dOase_dom"/>
</dbReference>
<dbReference type="PANTHER" id="PTHR43279">
    <property type="entry name" value="CATECHOL-2,3-DIOXYGENASE"/>
    <property type="match status" value="1"/>
</dbReference>
<dbReference type="GO" id="GO:0004462">
    <property type="term" value="F:lactoylglutathione lyase activity"/>
    <property type="evidence" value="ECO:0007669"/>
    <property type="project" value="InterPro"/>
</dbReference>
<evidence type="ECO:0000256" key="2">
    <source>
        <dbReference type="SAM" id="MobiDB-lite"/>
    </source>
</evidence>
<feature type="domain" description="VOC" evidence="3">
    <location>
        <begin position="117"/>
        <end position="237"/>
    </location>
</feature>
<dbReference type="GO" id="GO:0046872">
    <property type="term" value="F:metal ion binding"/>
    <property type="evidence" value="ECO:0007669"/>
    <property type="project" value="UniProtKB-KW"/>
</dbReference>
<feature type="region of interest" description="Disordered" evidence="2">
    <location>
        <begin position="1"/>
        <end position="26"/>
    </location>
</feature>
<dbReference type="PANTHER" id="PTHR43279:SF1">
    <property type="entry name" value="CATECHOL-2,3-DIOXYGENASE"/>
    <property type="match status" value="1"/>
</dbReference>
<dbReference type="Proteomes" id="UP000214646">
    <property type="component" value="Unassembled WGS sequence"/>
</dbReference>
<dbReference type="InterPro" id="IPR037523">
    <property type="entry name" value="VOC_core"/>
</dbReference>
<accession>A0A225D6M7</accession>
<proteinExistence type="predicted"/>
<evidence type="ECO:0000313" key="5">
    <source>
        <dbReference type="Proteomes" id="UP000214646"/>
    </source>
</evidence>
<comment type="caution">
    <text evidence="4">The sequence shown here is derived from an EMBL/GenBank/DDBJ whole genome shotgun (WGS) entry which is preliminary data.</text>
</comment>
<dbReference type="SUPFAM" id="SSF54593">
    <property type="entry name" value="Glyoxalase/Bleomycin resistance protein/Dihydroxybiphenyl dioxygenase"/>
    <property type="match status" value="1"/>
</dbReference>
<keyword evidence="4" id="KW-0223">Dioxygenase</keyword>
<dbReference type="PROSITE" id="PS51819">
    <property type="entry name" value="VOC"/>
    <property type="match status" value="1"/>
</dbReference>
<keyword evidence="4" id="KW-0560">Oxidoreductase</keyword>
<gene>
    <name evidence="4" type="ORF">FRUB_09465</name>
</gene>
<evidence type="ECO:0000259" key="3">
    <source>
        <dbReference type="PROSITE" id="PS51819"/>
    </source>
</evidence>
<name>A0A225D6M7_9BACT</name>
<feature type="region of interest" description="Disordered" evidence="2">
    <location>
        <begin position="82"/>
        <end position="101"/>
    </location>
</feature>
<organism evidence="4 5">
    <name type="scientific">Fimbriiglobus ruber</name>
    <dbReference type="NCBI Taxonomy" id="1908690"/>
    <lineage>
        <taxon>Bacteria</taxon>
        <taxon>Pseudomonadati</taxon>
        <taxon>Planctomycetota</taxon>
        <taxon>Planctomycetia</taxon>
        <taxon>Gemmatales</taxon>
        <taxon>Gemmataceae</taxon>
        <taxon>Fimbriiglobus</taxon>
    </lineage>
</organism>
<protein>
    <submittedName>
        <fullName evidence="4">Biphenyl-2,3-diol 1,2-dioxygenase</fullName>
    </submittedName>
</protein>
<evidence type="ECO:0000313" key="4">
    <source>
        <dbReference type="EMBL" id="OWK35304.1"/>
    </source>
</evidence>
<dbReference type="InterPro" id="IPR018146">
    <property type="entry name" value="Glyoxalase_1_CS"/>
</dbReference>
<dbReference type="InterPro" id="IPR029068">
    <property type="entry name" value="Glyas_Bleomycin-R_OHBP_Dase"/>
</dbReference>
<dbReference type="AlphaFoldDB" id="A0A225D6M7"/>